<name>A0A1A8XB40_PLAOA</name>
<dbReference type="AlphaFoldDB" id="A0A1A8XB40"/>
<dbReference type="Proteomes" id="UP000078546">
    <property type="component" value="Unassembled WGS sequence"/>
</dbReference>
<feature type="transmembrane region" description="Helical" evidence="1">
    <location>
        <begin position="259"/>
        <end position="278"/>
    </location>
</feature>
<gene>
    <name evidence="2" type="ORF">POVCU1_077140</name>
</gene>
<evidence type="ECO:0000256" key="1">
    <source>
        <dbReference type="SAM" id="Phobius"/>
    </source>
</evidence>
<dbReference type="Pfam" id="PF05795">
    <property type="entry name" value="Plasmodium_Vir"/>
    <property type="match status" value="1"/>
</dbReference>
<reference evidence="3" key="1">
    <citation type="submission" date="2016-05" db="EMBL/GenBank/DDBJ databases">
        <authorList>
            <person name="Naeem Raeece"/>
        </authorList>
    </citation>
    <scope>NUCLEOTIDE SEQUENCE [LARGE SCALE GENOMIC DNA]</scope>
</reference>
<keyword evidence="1" id="KW-0812">Transmembrane</keyword>
<keyword evidence="1" id="KW-1133">Transmembrane helix</keyword>
<dbReference type="InterPro" id="IPR008780">
    <property type="entry name" value="Plasmodium_Vir"/>
</dbReference>
<evidence type="ECO:0000313" key="3">
    <source>
        <dbReference type="Proteomes" id="UP000078546"/>
    </source>
</evidence>
<dbReference type="EMBL" id="FLQV01003433">
    <property type="protein sequence ID" value="SBT02463.1"/>
    <property type="molecule type" value="Genomic_DNA"/>
</dbReference>
<accession>A0A1A8XB40</accession>
<sequence>MINEYELFKYCHSLISDEKFSSTLTLGEINSDSCKYVDQGWNEYYTNTCEKYKKFISYIQLKKNTTDFYQNCKYVDFLNFWLHYHLSYEKSSKFNASSFYQFLKEKNPSFFAKHFDINIHDIQQELFENMKNIYSLYLKFYDIYKITLLTDSSSVSKCMGYVHECISLYETFLKTCSITNVSSFCIALDDFKNTYNYLKSTEKCGNTELPPLPTYDDITQRQKGLQFNREGSHSDGEVISGYISDSDQSQTSSQKATPFAIIGALLGLGLVLPSLYRFTPLGTWFHRRIHLNSIINESLEQENYPLLHNSESEYTNSNIQQYNIAYNSIE</sequence>
<evidence type="ECO:0000313" key="2">
    <source>
        <dbReference type="EMBL" id="SBT02463.1"/>
    </source>
</evidence>
<organism evidence="2 3">
    <name type="scientific">Plasmodium ovale curtisi</name>
    <dbReference type="NCBI Taxonomy" id="864141"/>
    <lineage>
        <taxon>Eukaryota</taxon>
        <taxon>Sar</taxon>
        <taxon>Alveolata</taxon>
        <taxon>Apicomplexa</taxon>
        <taxon>Aconoidasida</taxon>
        <taxon>Haemosporida</taxon>
        <taxon>Plasmodiidae</taxon>
        <taxon>Plasmodium</taxon>
        <taxon>Plasmodium (Plasmodium)</taxon>
    </lineage>
</organism>
<proteinExistence type="predicted"/>
<keyword evidence="1" id="KW-0472">Membrane</keyword>
<protein>
    <submittedName>
        <fullName evidence="2">PIR Superfamily Protein</fullName>
    </submittedName>
</protein>